<dbReference type="AlphaFoldDB" id="A0A085G9E9"/>
<dbReference type="SUPFAM" id="SSF52540">
    <property type="entry name" value="P-loop containing nucleoside triphosphate hydrolases"/>
    <property type="match status" value="1"/>
</dbReference>
<dbReference type="InterPro" id="IPR052922">
    <property type="entry name" value="Cytidylate_Kinase-2"/>
</dbReference>
<name>A0A085G9E9_EWIA3</name>
<keyword evidence="1" id="KW-0418">Kinase</keyword>
<evidence type="ECO:0000313" key="1">
    <source>
        <dbReference type="EMBL" id="KFC80344.1"/>
    </source>
</evidence>
<dbReference type="Gene3D" id="3.40.50.300">
    <property type="entry name" value="P-loop containing nucleotide triphosphate hydrolases"/>
    <property type="match status" value="1"/>
</dbReference>
<dbReference type="GO" id="GO:0016301">
    <property type="term" value="F:kinase activity"/>
    <property type="evidence" value="ECO:0007669"/>
    <property type="project" value="UniProtKB-KW"/>
</dbReference>
<accession>A0A085G9E9</accession>
<dbReference type="STRING" id="910964.GEAM_2312"/>
<dbReference type="InterPro" id="IPR027417">
    <property type="entry name" value="P-loop_NTPase"/>
</dbReference>
<evidence type="ECO:0000313" key="2">
    <source>
        <dbReference type="Proteomes" id="UP000028640"/>
    </source>
</evidence>
<dbReference type="RefSeq" id="WP_034791708.1">
    <property type="nucleotide sequence ID" value="NZ_JMPJ01000056.1"/>
</dbReference>
<keyword evidence="1" id="KW-0808">Transferase</keyword>
<reference evidence="1 2" key="1">
    <citation type="submission" date="2014-05" db="EMBL/GenBank/DDBJ databases">
        <title>ATOL: Assembling a taxonomically balanced genome-scale reconstruction of the evolutionary history of the Enterobacteriaceae.</title>
        <authorList>
            <person name="Plunkett G.III."/>
            <person name="Neeno-Eckwall E.C."/>
            <person name="Glasner J.D."/>
            <person name="Perna N.T."/>
        </authorList>
    </citation>
    <scope>NUCLEOTIDE SEQUENCE [LARGE SCALE GENOMIC DNA]</scope>
    <source>
        <strain evidence="1 2">ATCC 33852</strain>
    </source>
</reference>
<protein>
    <submittedName>
        <fullName evidence="1">Adenylate kinase family protein</fullName>
    </submittedName>
</protein>
<dbReference type="eggNOG" id="COG0563">
    <property type="taxonomic scope" value="Bacteria"/>
</dbReference>
<gene>
    <name evidence="1" type="ORF">GEAM_2312</name>
</gene>
<dbReference type="Proteomes" id="UP000028640">
    <property type="component" value="Unassembled WGS sequence"/>
</dbReference>
<dbReference type="PANTHER" id="PTHR37816">
    <property type="entry name" value="YALI0E33011P"/>
    <property type="match status" value="1"/>
</dbReference>
<dbReference type="PANTHER" id="PTHR37816:SF2">
    <property type="entry name" value="DNA TOPOLOGY MODULATION PROTEIN FLAR-RELATED PROTEIN"/>
    <property type="match status" value="1"/>
</dbReference>
<organism evidence="1 2">
    <name type="scientific">Ewingella americana (strain ATCC 33852 / DSM 4580 / CCUG 14506 / JCM 5911 / LMG 7869 / NCTC 12157 / CDC 1468-78)</name>
    <dbReference type="NCBI Taxonomy" id="910964"/>
    <lineage>
        <taxon>Bacteria</taxon>
        <taxon>Pseudomonadati</taxon>
        <taxon>Pseudomonadota</taxon>
        <taxon>Gammaproteobacteria</taxon>
        <taxon>Enterobacterales</taxon>
        <taxon>Yersiniaceae</taxon>
        <taxon>Ewingella</taxon>
    </lineage>
</organism>
<dbReference type="GeneID" id="78380650"/>
<keyword evidence="2" id="KW-1185">Reference proteome</keyword>
<dbReference type="OrthoDB" id="5296079at2"/>
<dbReference type="EMBL" id="JMPJ01000056">
    <property type="protein sequence ID" value="KFC80344.1"/>
    <property type="molecule type" value="Genomic_DNA"/>
</dbReference>
<proteinExistence type="predicted"/>
<comment type="caution">
    <text evidence="1">The sequence shown here is derived from an EMBL/GenBank/DDBJ whole genome shotgun (WGS) entry which is preliminary data.</text>
</comment>
<sequence length="174" mass="20221">MKLSDLGHRICILGPSNSGKSTLADAIGKKLDLKIVHLDRLYHLPNTHWQPRPTEEFVALHDEEILGERWVIDGNYSKLQPQRLARATGIIVLDVSTALSVVRYLKRTLFEKHRYGALEGGKDSLNWDMFHHIIFVTPKNRKRYTKQFAQWTLPKIRLASAREIAKQMREWELL</sequence>